<evidence type="ECO:0000313" key="2">
    <source>
        <dbReference type="Proteomes" id="UP000596387"/>
    </source>
</evidence>
<reference evidence="1 2" key="1">
    <citation type="submission" date="2019-12" db="EMBL/GenBank/DDBJ databases">
        <title>Complete Genome Sequence of a Quorum-Sensing Bacterium,Rhodobacteraceae bacterium C31, Isolated from a marine microalgae symbiotic bacteria.</title>
        <authorList>
            <person name="Zhang Y."/>
        </authorList>
    </citation>
    <scope>NUCLEOTIDE SEQUENCE [LARGE SCALE GENOMIC DNA]</scope>
    <source>
        <strain evidence="1 2">C31</strain>
    </source>
</reference>
<evidence type="ECO:0000313" key="1">
    <source>
        <dbReference type="EMBL" id="QRF67853.1"/>
    </source>
</evidence>
<organism evidence="1 2">
    <name type="scientific">Ponticoccus alexandrii</name>
    <dbReference type="NCBI Taxonomy" id="1943633"/>
    <lineage>
        <taxon>Bacteria</taxon>
        <taxon>Pseudomonadati</taxon>
        <taxon>Pseudomonadota</taxon>
        <taxon>Alphaproteobacteria</taxon>
        <taxon>Rhodobacterales</taxon>
        <taxon>Roseobacteraceae</taxon>
        <taxon>Ponticoccus</taxon>
    </lineage>
</organism>
<name>A0ABX7FDV0_9RHOB</name>
<evidence type="ECO:0008006" key="3">
    <source>
        <dbReference type="Google" id="ProtNLM"/>
    </source>
</evidence>
<dbReference type="PROSITE" id="PS51257">
    <property type="entry name" value="PROKAR_LIPOPROTEIN"/>
    <property type="match status" value="1"/>
</dbReference>
<sequence length="133" mass="14543">MKLVSLLFTVLFLVSGCSDQSRLGYGPTLVTVDGFPVYWKDFRKVSSMHAKAFPTERAESIYMFAVGSEVPGAKAAALSRAKLIALSERAVKQDGSCTWLGYDADLDARFRAFGSLASLSDDRLFFARLRCGA</sequence>
<protein>
    <recommendedName>
        <fullName evidence="3">Lipoprotein</fullName>
    </recommendedName>
</protein>
<proteinExistence type="predicted"/>
<keyword evidence="2" id="KW-1185">Reference proteome</keyword>
<accession>A0ABX7FDV0</accession>
<dbReference type="Proteomes" id="UP000596387">
    <property type="component" value="Chromosome"/>
</dbReference>
<dbReference type="EMBL" id="CP047166">
    <property type="protein sequence ID" value="QRF67853.1"/>
    <property type="molecule type" value="Genomic_DNA"/>
</dbReference>
<dbReference type="RefSeq" id="WP_023850993.1">
    <property type="nucleotide sequence ID" value="NZ_CP047166.1"/>
</dbReference>
<gene>
    <name evidence="1" type="ORF">GQA70_17010</name>
</gene>